<dbReference type="Gene3D" id="3.40.190.10">
    <property type="entry name" value="Periplasmic binding protein-like II"/>
    <property type="match status" value="3"/>
</dbReference>
<accession>A0A168G6X1</accession>
<dbReference type="PATRIC" id="fig|1671680.3.peg.1084"/>
<gene>
    <name evidence="1" type="primary">araN_1</name>
    <name evidence="1" type="ORF">ACH61_01035</name>
</gene>
<sequence length="458" mass="48010">MKNDTVKNGTVKTARSALRRTLTVAAVAALAAGSLAACSSTSGGGTTSAGSAADLDAALEAGGKITYWSWTPSAEAQVAAFEKAYPEVDVELVNAGTNKDEYTKLENAIKAGSGAPDVVQIEYYAMPQFALSDSLLDLSQYGMGDLEDTYSASTWGSVNIDGKLVGLPQDSGPMALFYNKKVFDQYGIAVPATWDEYVAAAEKLHAADPSKYITADTGDAGFATSMIWQAGGTPFTTDGTDVTIDLADEGTAKWTGVWDKLVEGKLLSDTPSWGDEWYKGLADGSIASLVTGAWMPGVLESSVPDASGDWAVAPIPTYDGTAVSAENGGGGQSVTKQSENPALAAAFLRWLNSDQASVEVFLESGGFPATTADLDNPDFTGQESEYFGGQKINEVLTQASKDVRSGWSYLPYQVYANSVFGDTVGQSYANGTSLEKGLADWQSTLVQYGNAQGFTVSE</sequence>
<dbReference type="PANTHER" id="PTHR43649">
    <property type="entry name" value="ARABINOSE-BINDING PROTEIN-RELATED"/>
    <property type="match status" value="1"/>
</dbReference>
<organism evidence="1 2">
    <name type="scientific">Rathayibacter tanaceti</name>
    <dbReference type="NCBI Taxonomy" id="1671680"/>
    <lineage>
        <taxon>Bacteria</taxon>
        <taxon>Bacillati</taxon>
        <taxon>Actinomycetota</taxon>
        <taxon>Actinomycetes</taxon>
        <taxon>Micrococcales</taxon>
        <taxon>Microbacteriaceae</taxon>
        <taxon>Rathayibacter</taxon>
    </lineage>
</organism>
<dbReference type="InterPro" id="IPR006059">
    <property type="entry name" value="SBP"/>
</dbReference>
<evidence type="ECO:0000313" key="1">
    <source>
        <dbReference type="EMBL" id="KZX21823.1"/>
    </source>
</evidence>
<comment type="caution">
    <text evidence="1">The sequence shown here is derived from an EMBL/GenBank/DDBJ whole genome shotgun (WGS) entry which is preliminary data.</text>
</comment>
<dbReference type="PANTHER" id="PTHR43649:SF14">
    <property type="entry name" value="BLR3389 PROTEIN"/>
    <property type="match status" value="1"/>
</dbReference>
<protein>
    <submittedName>
        <fullName evidence="1">Putative arabinose-binding protein</fullName>
    </submittedName>
</protein>
<dbReference type="AlphaFoldDB" id="A0A168G6X1"/>
<dbReference type="EMBL" id="LIIN01000024">
    <property type="protein sequence ID" value="KZX21823.1"/>
    <property type="molecule type" value="Genomic_DNA"/>
</dbReference>
<dbReference type="SUPFAM" id="SSF53850">
    <property type="entry name" value="Periplasmic binding protein-like II"/>
    <property type="match status" value="1"/>
</dbReference>
<dbReference type="Proteomes" id="UP000076717">
    <property type="component" value="Unassembled WGS sequence"/>
</dbReference>
<reference evidence="1 2" key="1">
    <citation type="submission" date="2015-08" db="EMBL/GenBank/DDBJ databases">
        <title>Draft Genome Sequence of Rathayibacter sp. Strain VKM Ac-2596 Isolated from Leaf Gall Induced by Plant-Parasitic Nematodes.</title>
        <authorList>
            <person name="Vasilenko O.V."/>
            <person name="Starodumova I.P."/>
            <person name="Tarlachkov S.V."/>
            <person name="Dorofeeva L.V."/>
            <person name="Evtushenko L.I."/>
        </authorList>
    </citation>
    <scope>NUCLEOTIDE SEQUENCE [LARGE SCALE GENOMIC DNA]</scope>
    <source>
        <strain evidence="1 2">VKM Ac-2596</strain>
    </source>
</reference>
<evidence type="ECO:0000313" key="2">
    <source>
        <dbReference type="Proteomes" id="UP000076717"/>
    </source>
</evidence>
<dbReference type="InterPro" id="IPR050490">
    <property type="entry name" value="Bact_solute-bd_prot1"/>
</dbReference>
<name>A0A168G6X1_9MICO</name>
<proteinExistence type="predicted"/>
<keyword evidence="2" id="KW-1185">Reference proteome</keyword>
<dbReference type="CDD" id="cd13585">
    <property type="entry name" value="PBP2_TMBP_like"/>
    <property type="match status" value="1"/>
</dbReference>
<dbReference type="Pfam" id="PF01547">
    <property type="entry name" value="SBP_bac_1"/>
    <property type="match status" value="1"/>
</dbReference>